<dbReference type="EMBL" id="CABFNQ020000611">
    <property type="protein sequence ID" value="CAH0020076.1"/>
    <property type="molecule type" value="Genomic_DNA"/>
</dbReference>
<dbReference type="AlphaFoldDB" id="A0A9N9YE27"/>
<dbReference type="Gene3D" id="4.10.240.10">
    <property type="entry name" value="Zn(2)-C6 fungal-type DNA-binding domain"/>
    <property type="match status" value="1"/>
</dbReference>
<evidence type="ECO:0000259" key="3">
    <source>
        <dbReference type="PROSITE" id="PS50048"/>
    </source>
</evidence>
<dbReference type="PANTHER" id="PTHR37534">
    <property type="entry name" value="TRANSCRIPTIONAL ACTIVATOR PROTEIN UGA3"/>
    <property type="match status" value="1"/>
</dbReference>
<dbReference type="OrthoDB" id="5419315at2759"/>
<dbReference type="PANTHER" id="PTHR37534:SF2">
    <property type="entry name" value="N-ACETYLTRANSFERASE DOMAIN-CONTAINING PROTEIN"/>
    <property type="match status" value="1"/>
</dbReference>
<dbReference type="EMBL" id="CABFNQ020000608">
    <property type="protein sequence ID" value="CAH0020057.1"/>
    <property type="molecule type" value="Genomic_DNA"/>
</dbReference>
<dbReference type="GO" id="GO:0000976">
    <property type="term" value="F:transcription cis-regulatory region binding"/>
    <property type="evidence" value="ECO:0007669"/>
    <property type="project" value="TreeGrafter"/>
</dbReference>
<name>A0A9N9YE27_9HYPO</name>
<evidence type="ECO:0000313" key="4">
    <source>
        <dbReference type="EMBL" id="CAH0020057.1"/>
    </source>
</evidence>
<proteinExistence type="predicted"/>
<protein>
    <recommendedName>
        <fullName evidence="3">Zn(2)-C6 fungal-type domain-containing protein</fullName>
    </recommendedName>
</protein>
<evidence type="ECO:0000256" key="1">
    <source>
        <dbReference type="ARBA" id="ARBA00023242"/>
    </source>
</evidence>
<feature type="region of interest" description="Disordered" evidence="2">
    <location>
        <begin position="147"/>
        <end position="195"/>
    </location>
</feature>
<accession>A0A9N9YE27</accession>
<dbReference type="PROSITE" id="PS00463">
    <property type="entry name" value="ZN2_CY6_FUNGAL_1"/>
    <property type="match status" value="1"/>
</dbReference>
<dbReference type="PROSITE" id="PS50048">
    <property type="entry name" value="ZN2_CY6_FUNGAL_2"/>
    <property type="match status" value="1"/>
</dbReference>
<comment type="caution">
    <text evidence="5">The sequence shown here is derived from an EMBL/GenBank/DDBJ whole genome shotgun (WGS) entry which is preliminary data.</text>
</comment>
<dbReference type="CDD" id="cd00067">
    <property type="entry name" value="GAL4"/>
    <property type="match status" value="1"/>
</dbReference>
<gene>
    <name evidence="5" type="ORF">CRHIZ90672A_00019065</name>
    <name evidence="4" type="ORF">CRHIZ90672A_00019154</name>
</gene>
<dbReference type="SUPFAM" id="SSF57701">
    <property type="entry name" value="Zn2/Cys6 DNA-binding domain"/>
    <property type="match status" value="1"/>
</dbReference>
<evidence type="ECO:0000313" key="5">
    <source>
        <dbReference type="EMBL" id="CAH0020076.1"/>
    </source>
</evidence>
<dbReference type="Pfam" id="PF00172">
    <property type="entry name" value="Zn_clus"/>
    <property type="match status" value="1"/>
</dbReference>
<dbReference type="GO" id="GO:0008270">
    <property type="term" value="F:zinc ion binding"/>
    <property type="evidence" value="ECO:0007669"/>
    <property type="project" value="InterPro"/>
</dbReference>
<evidence type="ECO:0000313" key="6">
    <source>
        <dbReference type="Proteomes" id="UP000696573"/>
    </source>
</evidence>
<sequence length="334" mass="37071">MANRASPGDDGPRNRPQSKQRVRTGCWPCRRRHRKCDERRPTCDNCLSKGSTCQYPATFIFASVQQAPVVETNDNSAASVPPQREFRFVNDGSFDHLQASSPETSPIAWQPQQTGIQPHGPVEPSNIFVFDDGTFDQGESLPMDTCQTGTAGSLDLPPRRTSCSSPARVSPSVGSRPGSNALFPAAPGDPGSSMTDRAVSSEISLLRYYRYQVSPLLDVGDPWCSFSVKVPMLAGSEASLRHAILALAARHRALRTQSSTIGHVEDMICPQQEIDQILLPKENPLWHVRQSLLLFRDFSCLRPHQWRDFVTQRLSFQEIVSFMPTQQDLTNSAF</sequence>
<dbReference type="SMART" id="SM00066">
    <property type="entry name" value="GAL4"/>
    <property type="match status" value="1"/>
</dbReference>
<feature type="region of interest" description="Disordered" evidence="2">
    <location>
        <begin position="1"/>
        <end position="24"/>
    </location>
</feature>
<evidence type="ECO:0000256" key="2">
    <source>
        <dbReference type="SAM" id="MobiDB-lite"/>
    </source>
</evidence>
<dbReference type="GO" id="GO:0000981">
    <property type="term" value="F:DNA-binding transcription factor activity, RNA polymerase II-specific"/>
    <property type="evidence" value="ECO:0007669"/>
    <property type="project" value="InterPro"/>
</dbReference>
<dbReference type="GO" id="GO:0005634">
    <property type="term" value="C:nucleus"/>
    <property type="evidence" value="ECO:0007669"/>
    <property type="project" value="TreeGrafter"/>
</dbReference>
<reference evidence="5" key="1">
    <citation type="submission" date="2021-10" db="EMBL/GenBank/DDBJ databases">
        <authorList>
            <person name="Piombo E."/>
        </authorList>
    </citation>
    <scope>NUCLEOTIDE SEQUENCE</scope>
</reference>
<keyword evidence="1" id="KW-0539">Nucleus</keyword>
<dbReference type="GO" id="GO:0045944">
    <property type="term" value="P:positive regulation of transcription by RNA polymerase II"/>
    <property type="evidence" value="ECO:0007669"/>
    <property type="project" value="TreeGrafter"/>
</dbReference>
<keyword evidence="6" id="KW-1185">Reference proteome</keyword>
<dbReference type="InterPro" id="IPR036864">
    <property type="entry name" value="Zn2-C6_fun-type_DNA-bd_sf"/>
</dbReference>
<feature type="domain" description="Zn(2)-C6 fungal-type" evidence="3">
    <location>
        <begin position="25"/>
        <end position="55"/>
    </location>
</feature>
<dbReference type="Proteomes" id="UP000696573">
    <property type="component" value="Unassembled WGS sequence"/>
</dbReference>
<feature type="non-terminal residue" evidence="5">
    <location>
        <position position="1"/>
    </location>
</feature>
<organism evidence="5 6">
    <name type="scientific">Clonostachys rhizophaga</name>
    <dbReference type="NCBI Taxonomy" id="160324"/>
    <lineage>
        <taxon>Eukaryota</taxon>
        <taxon>Fungi</taxon>
        <taxon>Dikarya</taxon>
        <taxon>Ascomycota</taxon>
        <taxon>Pezizomycotina</taxon>
        <taxon>Sordariomycetes</taxon>
        <taxon>Hypocreomycetidae</taxon>
        <taxon>Hypocreales</taxon>
        <taxon>Bionectriaceae</taxon>
        <taxon>Clonostachys</taxon>
    </lineage>
</organism>
<dbReference type="InterPro" id="IPR001138">
    <property type="entry name" value="Zn2Cys6_DnaBD"/>
</dbReference>